<sequence>MEKSAKIQSTNRRSEAQKSHHGLLVWFDTSKAHFIEQLKRFVNAEVSRIHRDHGAVRDEIFSGNFCENLACRITVINGGVCVYKASLQEWVGTERWGFEDLGVELLCFNGFTG</sequence>
<organism evidence="1 2">
    <name type="scientific">Amborella trichopoda</name>
    <dbReference type="NCBI Taxonomy" id="13333"/>
    <lineage>
        <taxon>Eukaryota</taxon>
        <taxon>Viridiplantae</taxon>
        <taxon>Streptophyta</taxon>
        <taxon>Embryophyta</taxon>
        <taxon>Tracheophyta</taxon>
        <taxon>Spermatophyta</taxon>
        <taxon>Magnoliopsida</taxon>
        <taxon>Amborellales</taxon>
        <taxon>Amborellaceae</taxon>
        <taxon>Amborella</taxon>
    </lineage>
</organism>
<dbReference type="EMBL" id="KI397373">
    <property type="protein sequence ID" value="ERM95842.1"/>
    <property type="molecule type" value="Genomic_DNA"/>
</dbReference>
<dbReference type="Proteomes" id="UP000017836">
    <property type="component" value="Unassembled WGS sequence"/>
</dbReference>
<evidence type="ECO:0000313" key="1">
    <source>
        <dbReference type="EMBL" id="ERM95842.1"/>
    </source>
</evidence>
<dbReference type="HOGENOM" id="CLU_2136854_0_0_1"/>
<keyword evidence="2" id="KW-1185">Reference proteome</keyword>
<evidence type="ECO:0000313" key="2">
    <source>
        <dbReference type="Proteomes" id="UP000017836"/>
    </source>
</evidence>
<dbReference type="AlphaFoldDB" id="W1NJ88"/>
<dbReference type="Gramene" id="ERM95842">
    <property type="protein sequence ID" value="ERM95842"/>
    <property type="gene ID" value="AMTR_s00060p00096390"/>
</dbReference>
<gene>
    <name evidence="1" type="ORF">AMTR_s00060p00096390</name>
</gene>
<reference evidence="2" key="1">
    <citation type="journal article" date="2013" name="Science">
        <title>The Amborella genome and the evolution of flowering plants.</title>
        <authorList>
            <consortium name="Amborella Genome Project"/>
        </authorList>
    </citation>
    <scope>NUCLEOTIDE SEQUENCE [LARGE SCALE GENOMIC DNA]</scope>
</reference>
<protein>
    <submittedName>
        <fullName evidence="1">Uncharacterized protein</fullName>
    </submittedName>
</protein>
<proteinExistence type="predicted"/>
<name>W1NJ88_AMBTC</name>
<accession>W1NJ88</accession>